<sequence>MGDGATVEPDAVMVDRGARLFEYLAQVQGIGSTRMSDLADSGSVTWLANLPGHHTVRYAPASDGPFLVVGKVQVEQPPAVDPRLAGLLAAADTEDPDREPTLRDRRHGAGGAQRAAHDPEIAALFDEWLARWRMWALRARPDVAAQQLYRHLYQCHVTLGVAAESQEAVLGVGCLSWSPEGHAAVRRHMLSVPVTVGFDADSGEVSVSVLTEAGVGGMSVELMEFLDSAKVCAPTGLREAERSARENDIDPLDRAAVGALVRRMVHSVDPAATYLDDMTAATATRTPVATYAPAVIVRPRGRRGLERLLGSIARRIRERRALPDGLRDLVDPDHVPAPVSDADDGAIVRDGTDCFLPLPLNDVQLRILDHVDNHAHTVVQGPPGTGKTHTAAALITHLLAQGKRVLVTAQTDRALEEVRGKLREEIRPLCVSVVGASRESFADLESAVRTISKMADDHDPKVSAARGEKARLRIADLRARRADVRQRLSRARELEVARHDVRGYRGTLSDIVVRHRAQARHHAWATDLLPARVDVPLPVDGAEVEQWRRLLLDETLRDPEVRAPALIRADELTSAHEMRGWFARRASAASRCRELEAAGRSSWAIGITELQPHVRAELRGLICEMDRVATEEESAREPWIRQAVADLRAGHAAQWHTRAEEIDALLRSAEGCAAEVGMTEVTVAGEDHGPLVALAEKLIAHLAENDAIKTNADGSPKIGFRTPRIVKEAAPLFERVRVDGRIPTTEAPLRIFCRAEEAIRLLHRLDAMWFGVLVPPPAAVTIGGRLAWHRDAHARIVRLTQFDGRLRAAGTTLREYGLAEPDWADARSVRWLLAAFDAVAAMDELRAADVPIEAVRSRLRGLRSDPGSTATIAAACAAIEHGDGDAYAAAVARLAVVDGARQRYGRLRALEARMSALPALRSAVEATPSDPKWAAHAAELSAAWDWVAVGGWLADESDAEVNDLFTALDDIESGLRAAATDLAVQKSWDRAVGPGGLTRTARADLQQYVQLVRMLGKGTGTHAARHRGNVQQALTRCRAAVPVWIMPIYRIVEQLDIEPDMFDVIVVDEASQAGLESVFLQYLAPRIVVIGDDKQVSPSGVGIEQVQLQRLASQYLFDFRFRASWENPKHSLFDEALLRFAGRLTLVEHRRCVPEIIGFSNMIAYEPHGVRLAPVRMFGSDRLPPIEAVYVADGVSRGDNVNEREAERLVERIVECVGDPAYAGKTFGVISLLGKKQAKLVWDKVLRRLAPEEIARRQLRCGDAADFQGAERDVIFLSMVKSSGPDSLLVAQTGEQVVQRYNVAVSRARDQLWLFHSVAIEELRNPEDLRFRLLDYCRTARQSGGARVTMPRRVAEDRPVAPFDSLFEQQVFNRVVDRGYLVTAHEDATGYDMDMVVVGGRSRVAVQCDGDTVEGPEQFQWEIARQRDLERCGWPFFRVRRSRFIADPESAMSPLWLMLGEHGIHPASAQAAPALEESAVASASPVVQDIARLPVEGVVRSPVEDVVRPSVEEIARPLVDDVGRSSVEDVARARVGDVARKPVEEIARSPVFDEDLSEEFADAAVEESAALPEPRVGRSTRDRGQRVGVSREEESAAVSVADVAVAPKVVPYESFSELAARPDEVADDTVVHDLVRIVGVEGPVCGGRVHAIYLRGRPAAEHDRLREAVDRALREAVRAAVLVDEDPLDLGDPERWTYRLPDQPHFLPRTLGARQISQVPARELADVMRNCGDRLGWTDRAALMRAVLSELGESDLTDEAVAELALVLPLATRPIPEPRPVS</sequence>
<evidence type="ECO:0000256" key="5">
    <source>
        <dbReference type="ARBA" id="ARBA00022840"/>
    </source>
</evidence>
<dbReference type="RefSeq" id="WP_196151644.1">
    <property type="nucleotide sequence ID" value="NZ_JADMLG010000010.1"/>
</dbReference>
<evidence type="ECO:0000259" key="7">
    <source>
        <dbReference type="SMART" id="SM00382"/>
    </source>
</evidence>
<dbReference type="InterPro" id="IPR041679">
    <property type="entry name" value="DNA2/NAM7-like_C"/>
</dbReference>
<feature type="domain" description="AAA+ ATPase" evidence="7">
    <location>
        <begin position="373"/>
        <end position="629"/>
    </location>
</feature>
<comment type="caution">
    <text evidence="8">The sequence shown here is derived from an EMBL/GenBank/DDBJ whole genome shotgun (WGS) entry which is preliminary data.</text>
</comment>
<protein>
    <submittedName>
        <fullName evidence="8">AAA family ATPase</fullName>
    </submittedName>
</protein>
<accession>A0A931N652</accession>
<evidence type="ECO:0000256" key="6">
    <source>
        <dbReference type="SAM" id="MobiDB-lite"/>
    </source>
</evidence>
<dbReference type="EMBL" id="JADMLG010000010">
    <property type="protein sequence ID" value="MBH0779333.1"/>
    <property type="molecule type" value="Genomic_DNA"/>
</dbReference>
<keyword evidence="9" id="KW-1185">Reference proteome</keyword>
<dbReference type="SUPFAM" id="SSF52540">
    <property type="entry name" value="P-loop containing nucleoside triphosphate hydrolases"/>
    <property type="match status" value="2"/>
</dbReference>
<dbReference type="Pfam" id="PF18741">
    <property type="entry name" value="MTES_1575"/>
    <property type="match status" value="1"/>
</dbReference>
<dbReference type="Pfam" id="PF13086">
    <property type="entry name" value="AAA_11"/>
    <property type="match status" value="1"/>
</dbReference>
<dbReference type="Gene3D" id="3.40.50.300">
    <property type="entry name" value="P-loop containing nucleotide triphosphate hydrolases"/>
    <property type="match status" value="3"/>
</dbReference>
<dbReference type="CDD" id="cd01983">
    <property type="entry name" value="SIMIBI"/>
    <property type="match status" value="1"/>
</dbReference>
<dbReference type="GO" id="GO:0043139">
    <property type="term" value="F:5'-3' DNA helicase activity"/>
    <property type="evidence" value="ECO:0007669"/>
    <property type="project" value="TreeGrafter"/>
</dbReference>
<dbReference type="InterPro" id="IPR041677">
    <property type="entry name" value="DNA2/NAM7_AAA_11"/>
</dbReference>
<evidence type="ECO:0000256" key="2">
    <source>
        <dbReference type="ARBA" id="ARBA00022741"/>
    </source>
</evidence>
<gene>
    <name evidence="8" type="ORF">IT779_23975</name>
</gene>
<keyword evidence="3" id="KW-0378">Hydrolase</keyword>
<name>A0A931N652_9NOCA</name>
<feature type="region of interest" description="Disordered" evidence="6">
    <location>
        <begin position="91"/>
        <end position="114"/>
    </location>
</feature>
<dbReference type="InterPro" id="IPR027417">
    <property type="entry name" value="P-loop_NTPase"/>
</dbReference>
<reference evidence="8" key="1">
    <citation type="submission" date="2020-11" db="EMBL/GenBank/DDBJ databases">
        <title>Nocardia NEAU-351.nov., a novel actinomycete isolated from the cow dung.</title>
        <authorList>
            <person name="Zhang X."/>
        </authorList>
    </citation>
    <scope>NUCLEOTIDE SEQUENCE</scope>
    <source>
        <strain evidence="8">NEAU-351</strain>
    </source>
</reference>
<dbReference type="InterPro" id="IPR050534">
    <property type="entry name" value="Coronavir_polyprotein_1ab"/>
</dbReference>
<dbReference type="GO" id="GO:0005524">
    <property type="term" value="F:ATP binding"/>
    <property type="evidence" value="ECO:0007669"/>
    <property type="project" value="UniProtKB-KW"/>
</dbReference>
<proteinExistence type="inferred from homology"/>
<evidence type="ECO:0000256" key="1">
    <source>
        <dbReference type="ARBA" id="ARBA00007913"/>
    </source>
</evidence>
<dbReference type="InterPro" id="IPR003593">
    <property type="entry name" value="AAA+_ATPase"/>
</dbReference>
<keyword evidence="5" id="KW-0067">ATP-binding</keyword>
<dbReference type="InterPro" id="IPR049468">
    <property type="entry name" value="Restrct_endonuc-II-like_dom"/>
</dbReference>
<keyword evidence="2" id="KW-0547">Nucleotide-binding</keyword>
<dbReference type="PANTHER" id="PTHR43788:SF8">
    <property type="entry name" value="DNA-BINDING PROTEIN SMUBP-2"/>
    <property type="match status" value="1"/>
</dbReference>
<dbReference type="SMART" id="SM00382">
    <property type="entry name" value="AAA"/>
    <property type="match status" value="1"/>
</dbReference>
<dbReference type="GO" id="GO:0016787">
    <property type="term" value="F:hydrolase activity"/>
    <property type="evidence" value="ECO:0007669"/>
    <property type="project" value="UniProtKB-KW"/>
</dbReference>
<dbReference type="CDD" id="cd18808">
    <property type="entry name" value="SF1_C_Upf1"/>
    <property type="match status" value="1"/>
</dbReference>
<dbReference type="PANTHER" id="PTHR43788">
    <property type="entry name" value="DNA2/NAM7 HELICASE FAMILY MEMBER"/>
    <property type="match status" value="1"/>
</dbReference>
<evidence type="ECO:0000313" key="9">
    <source>
        <dbReference type="Proteomes" id="UP000655751"/>
    </source>
</evidence>
<evidence type="ECO:0000313" key="8">
    <source>
        <dbReference type="EMBL" id="MBH0779333.1"/>
    </source>
</evidence>
<keyword evidence="4" id="KW-0347">Helicase</keyword>
<dbReference type="Pfam" id="PF13087">
    <property type="entry name" value="AAA_12"/>
    <property type="match status" value="1"/>
</dbReference>
<dbReference type="Proteomes" id="UP000655751">
    <property type="component" value="Unassembled WGS sequence"/>
</dbReference>
<evidence type="ECO:0000256" key="4">
    <source>
        <dbReference type="ARBA" id="ARBA00022806"/>
    </source>
</evidence>
<comment type="similarity">
    <text evidence="1">Belongs to the DNA2/NAM7 helicase family.</text>
</comment>
<evidence type="ECO:0000256" key="3">
    <source>
        <dbReference type="ARBA" id="ARBA00022801"/>
    </source>
</evidence>
<organism evidence="8 9">
    <name type="scientific">Nocardia bovistercoris</name>
    <dbReference type="NCBI Taxonomy" id="2785916"/>
    <lineage>
        <taxon>Bacteria</taxon>
        <taxon>Bacillati</taxon>
        <taxon>Actinomycetota</taxon>
        <taxon>Actinomycetes</taxon>
        <taxon>Mycobacteriales</taxon>
        <taxon>Nocardiaceae</taxon>
        <taxon>Nocardia</taxon>
    </lineage>
</organism>
<feature type="compositionally biased region" description="Basic and acidic residues" evidence="6">
    <location>
        <begin position="1575"/>
        <end position="1590"/>
    </location>
</feature>
<feature type="region of interest" description="Disordered" evidence="6">
    <location>
        <begin position="1567"/>
        <end position="1590"/>
    </location>
</feature>
<dbReference type="InterPro" id="IPR047187">
    <property type="entry name" value="SF1_C_Upf1"/>
</dbReference>